<gene>
    <name evidence="2" type="ORF">A5880_003160</name>
    <name evidence="1" type="ORF">A5880_003241</name>
</gene>
<name>A0A242BYQ3_9ENTE</name>
<evidence type="ECO:0000313" key="3">
    <source>
        <dbReference type="Proteomes" id="UP000195139"/>
    </source>
</evidence>
<reference evidence="2" key="1">
    <citation type="submission" date="2017-05" db="EMBL/GenBank/DDBJ databases">
        <title>The Genome Sequence of Enterococcus sp. 4G2_DIV0659.</title>
        <authorList>
            <consortium name="The Broad Institute Genomics Platform"/>
            <consortium name="The Broad Institute Genomic Center for Infectious Diseases"/>
            <person name="Earl A."/>
            <person name="Manson A."/>
            <person name="Schwartman J."/>
            <person name="Gilmore M."/>
            <person name="Abouelleil A."/>
            <person name="Cao P."/>
            <person name="Chapman S."/>
            <person name="Cusick C."/>
            <person name="Shea T."/>
            <person name="Young S."/>
            <person name="Neafsey D."/>
            <person name="Nusbaum C."/>
            <person name="Birren B."/>
        </authorList>
    </citation>
    <scope>NUCLEOTIDE SEQUENCE [LARGE SCALE GENOMIC DNA]</scope>
    <source>
        <strain evidence="2">4G2_DIV0659</strain>
    </source>
</reference>
<keyword evidence="3" id="KW-1185">Reference proteome</keyword>
<dbReference type="EMBL" id="NGLE01000005">
    <property type="protein sequence ID" value="OTO03049.1"/>
    <property type="molecule type" value="Genomic_DNA"/>
</dbReference>
<comment type="caution">
    <text evidence="2">The sequence shown here is derived from an EMBL/GenBank/DDBJ whole genome shotgun (WGS) entry which is preliminary data.</text>
</comment>
<reference evidence="1 3" key="2">
    <citation type="submission" date="2018-07" db="EMBL/GenBank/DDBJ databases">
        <title>The Genome Sequence of Enterococcus sp. DIV0659b.</title>
        <authorList>
            <consortium name="The Broad Institute Genomics Platform"/>
            <consortium name="The Broad Institute Genomic Center for Infectious Diseases"/>
            <person name="Earl A."/>
            <person name="Manson A."/>
            <person name="Schwartman J."/>
            <person name="Gilmore M."/>
            <person name="Abouelleil A."/>
            <person name="Cao P."/>
            <person name="Chapman S."/>
            <person name="Cusick C."/>
            <person name="Shea T."/>
            <person name="Young S."/>
            <person name="Neafsey D."/>
            <person name="Nusbaum C."/>
            <person name="Birren B."/>
        </authorList>
    </citation>
    <scope>NUCLEOTIDE SEQUENCE [LARGE SCALE GENOMIC DNA]</scope>
    <source>
        <strain evidence="1 3">4G2_DIV0659</strain>
    </source>
</reference>
<proteinExistence type="predicted"/>
<evidence type="ECO:0000313" key="1">
    <source>
        <dbReference type="EMBL" id="MEI5995650.1"/>
    </source>
</evidence>
<dbReference type="RefSeq" id="WP_086331999.1">
    <property type="nucleotide sequence ID" value="NZ_NGLE02000002.1"/>
</dbReference>
<dbReference type="AlphaFoldDB" id="A0A242BYQ3"/>
<dbReference type="Proteomes" id="UP000195139">
    <property type="component" value="Unassembled WGS sequence"/>
</dbReference>
<dbReference type="STRING" id="1834181.A5880_003160"/>
<sequence>MIFKQRSEQEKQIKKIERELLKLKRKRDSLQPRVKTTLFFKKEVEEVVPVSQYEEVQKITTKITELEDKLVVLKKDR</sequence>
<dbReference type="EMBL" id="NGLE02000002">
    <property type="protein sequence ID" value="MEI5995650.1"/>
    <property type="molecule type" value="Genomic_DNA"/>
</dbReference>
<accession>A0A242BYQ3</accession>
<evidence type="ECO:0000313" key="2">
    <source>
        <dbReference type="EMBL" id="OTO03049.1"/>
    </source>
</evidence>
<organism evidence="2">
    <name type="scientific">Candidatus Enterococcus mansonii</name>
    <dbReference type="NCBI Taxonomy" id="1834181"/>
    <lineage>
        <taxon>Bacteria</taxon>
        <taxon>Bacillati</taxon>
        <taxon>Bacillota</taxon>
        <taxon>Bacilli</taxon>
        <taxon>Lactobacillales</taxon>
        <taxon>Enterococcaceae</taxon>
        <taxon>Enterococcus</taxon>
    </lineage>
</organism>
<protein>
    <submittedName>
        <fullName evidence="2">Uncharacterized protein</fullName>
    </submittedName>
</protein>